<keyword evidence="1 2" id="KW-0597">Phosphoprotein</keyword>
<protein>
    <submittedName>
        <fullName evidence="4">Response regulator</fullName>
    </submittedName>
</protein>
<accession>A0A3M9N7D8</accession>
<dbReference type="PROSITE" id="PS50110">
    <property type="entry name" value="RESPONSE_REGULATORY"/>
    <property type="match status" value="1"/>
</dbReference>
<dbReference type="InterPro" id="IPR050595">
    <property type="entry name" value="Bact_response_regulator"/>
</dbReference>
<feature type="domain" description="Response regulatory" evidence="3">
    <location>
        <begin position="6"/>
        <end position="118"/>
    </location>
</feature>
<sequence>MQGKKCVLICDDDQAILEACHIILSEKYNVEMVEHCDNIINVIERTKPDIILMDILMPGGGEDAVKKIHETKDIQHIPIVVFSALNEVEEISKRLNADAVLAKPFDINTLLETVEENIL</sequence>
<dbReference type="EMBL" id="RJJR01000017">
    <property type="protein sequence ID" value="RNI33689.1"/>
    <property type="molecule type" value="Genomic_DNA"/>
</dbReference>
<evidence type="ECO:0000313" key="5">
    <source>
        <dbReference type="Proteomes" id="UP000267223"/>
    </source>
</evidence>
<comment type="caution">
    <text evidence="4">The sequence shown here is derived from an EMBL/GenBank/DDBJ whole genome shotgun (WGS) entry which is preliminary data.</text>
</comment>
<dbReference type="PANTHER" id="PTHR44591:SF3">
    <property type="entry name" value="RESPONSE REGULATORY DOMAIN-CONTAINING PROTEIN"/>
    <property type="match status" value="1"/>
</dbReference>
<organism evidence="4 5">
    <name type="scientific">Hanamia caeni</name>
    <dbReference type="NCBI Taxonomy" id="2294116"/>
    <lineage>
        <taxon>Bacteria</taxon>
        <taxon>Pseudomonadati</taxon>
        <taxon>Bacteroidota</taxon>
        <taxon>Chitinophagia</taxon>
        <taxon>Chitinophagales</taxon>
        <taxon>Chitinophagaceae</taxon>
        <taxon>Hanamia</taxon>
    </lineage>
</organism>
<dbReference type="Gene3D" id="3.40.50.2300">
    <property type="match status" value="1"/>
</dbReference>
<reference evidence="4 5" key="1">
    <citation type="submission" date="2018-11" db="EMBL/GenBank/DDBJ databases">
        <title>Draft genome sequence of Ferruginibacter sp. BO-59.</title>
        <authorList>
            <person name="Im W.T."/>
        </authorList>
    </citation>
    <scope>NUCLEOTIDE SEQUENCE [LARGE SCALE GENOMIC DNA]</scope>
    <source>
        <strain evidence="4 5">BO-59</strain>
    </source>
</reference>
<dbReference type="AlphaFoldDB" id="A0A3M9N7D8"/>
<dbReference type="Pfam" id="PF00072">
    <property type="entry name" value="Response_reg"/>
    <property type="match status" value="1"/>
</dbReference>
<feature type="modified residue" description="4-aspartylphosphate" evidence="2">
    <location>
        <position position="54"/>
    </location>
</feature>
<dbReference type="InterPro" id="IPR011006">
    <property type="entry name" value="CheY-like_superfamily"/>
</dbReference>
<gene>
    <name evidence="4" type="ORF">EFY79_18220</name>
</gene>
<dbReference type="PANTHER" id="PTHR44591">
    <property type="entry name" value="STRESS RESPONSE REGULATOR PROTEIN 1"/>
    <property type="match status" value="1"/>
</dbReference>
<dbReference type="InterPro" id="IPR001789">
    <property type="entry name" value="Sig_transdc_resp-reg_receiver"/>
</dbReference>
<dbReference type="Proteomes" id="UP000267223">
    <property type="component" value="Unassembled WGS sequence"/>
</dbReference>
<proteinExistence type="predicted"/>
<evidence type="ECO:0000256" key="2">
    <source>
        <dbReference type="PROSITE-ProRule" id="PRU00169"/>
    </source>
</evidence>
<dbReference type="RefSeq" id="WP_123122175.1">
    <property type="nucleotide sequence ID" value="NZ_RJJR01000017.1"/>
</dbReference>
<evidence type="ECO:0000256" key="1">
    <source>
        <dbReference type="ARBA" id="ARBA00022553"/>
    </source>
</evidence>
<keyword evidence="5" id="KW-1185">Reference proteome</keyword>
<dbReference type="OrthoDB" id="9789181at2"/>
<evidence type="ECO:0000313" key="4">
    <source>
        <dbReference type="EMBL" id="RNI33689.1"/>
    </source>
</evidence>
<dbReference type="GO" id="GO:0000160">
    <property type="term" value="P:phosphorelay signal transduction system"/>
    <property type="evidence" value="ECO:0007669"/>
    <property type="project" value="InterPro"/>
</dbReference>
<evidence type="ECO:0000259" key="3">
    <source>
        <dbReference type="PROSITE" id="PS50110"/>
    </source>
</evidence>
<dbReference type="SMART" id="SM00448">
    <property type="entry name" value="REC"/>
    <property type="match status" value="1"/>
</dbReference>
<dbReference type="SUPFAM" id="SSF52172">
    <property type="entry name" value="CheY-like"/>
    <property type="match status" value="1"/>
</dbReference>
<name>A0A3M9N7D8_9BACT</name>